<comment type="caution">
    <text evidence="2">The sequence shown here is derived from an EMBL/GenBank/DDBJ whole genome shotgun (WGS) entry which is preliminary data.</text>
</comment>
<protein>
    <recommendedName>
        <fullName evidence="4">Transposase</fullName>
    </recommendedName>
</protein>
<reference evidence="2" key="1">
    <citation type="journal article" date="2023" name="Insect Mol. Biol.">
        <title>Genome sequencing provides insights into the evolution of gene families encoding plant cell wall-degrading enzymes in longhorned beetles.</title>
        <authorList>
            <person name="Shin N.R."/>
            <person name="Okamura Y."/>
            <person name="Kirsch R."/>
            <person name="Pauchet Y."/>
        </authorList>
    </citation>
    <scope>NUCLEOTIDE SEQUENCE</scope>
    <source>
        <strain evidence="2">AMC_N1</strain>
    </source>
</reference>
<dbReference type="PANTHER" id="PTHR46060:SF1">
    <property type="entry name" value="MARINER MOS1 TRANSPOSASE-LIKE PROTEIN"/>
    <property type="match status" value="1"/>
</dbReference>
<evidence type="ECO:0000313" key="3">
    <source>
        <dbReference type="Proteomes" id="UP001162162"/>
    </source>
</evidence>
<gene>
    <name evidence="2" type="ORF">NQ318_002148</name>
</gene>
<dbReference type="AlphaFoldDB" id="A0AAV8XML0"/>
<evidence type="ECO:0000313" key="2">
    <source>
        <dbReference type="EMBL" id="KAJ8939658.1"/>
    </source>
</evidence>
<feature type="signal peptide" evidence="1">
    <location>
        <begin position="1"/>
        <end position="20"/>
    </location>
</feature>
<evidence type="ECO:0008006" key="4">
    <source>
        <dbReference type="Google" id="ProtNLM"/>
    </source>
</evidence>
<keyword evidence="1" id="KW-0732">Signal</keyword>
<dbReference type="Proteomes" id="UP001162162">
    <property type="component" value="Unassembled WGS sequence"/>
</dbReference>
<keyword evidence="3" id="KW-1185">Reference proteome</keyword>
<dbReference type="Pfam" id="PF01359">
    <property type="entry name" value="Transposase_1"/>
    <property type="match status" value="1"/>
</dbReference>
<dbReference type="EMBL" id="JAPWTK010000476">
    <property type="protein sequence ID" value="KAJ8939658.1"/>
    <property type="molecule type" value="Genomic_DNA"/>
</dbReference>
<dbReference type="InterPro" id="IPR036397">
    <property type="entry name" value="RNaseH_sf"/>
</dbReference>
<name>A0AAV8XML0_9CUCU</name>
<feature type="chain" id="PRO_5043754018" description="Transposase" evidence="1">
    <location>
        <begin position="21"/>
        <end position="212"/>
    </location>
</feature>
<dbReference type="InterPro" id="IPR052709">
    <property type="entry name" value="Transposase-MT_Hybrid"/>
</dbReference>
<proteinExistence type="predicted"/>
<evidence type="ECO:0000256" key="1">
    <source>
        <dbReference type="SAM" id="SignalP"/>
    </source>
</evidence>
<dbReference type="InterPro" id="IPR001888">
    <property type="entry name" value="Transposase_1"/>
</dbReference>
<dbReference type="Gene3D" id="3.30.420.10">
    <property type="entry name" value="Ribonuclease H-like superfamily/Ribonuclease H"/>
    <property type="match status" value="1"/>
</dbReference>
<sequence>MSKSKFIMLILFGINGIVMTEWVPEGQTVNQTYYLKVLATLRERVRKKRPELWKVISTKLSWILHQDNAPAPNALYVKRYLAARGTPVLEHAPYSSDLAPSDFFLFPKIKSALKGTRFESMKEVKRKSAELLNALTKEDFQHCFDQWRIRMERCVPRGGITLLSVNAGKHSPIPAADSDGLISHPRLQQKLGSGEGRKFILSQNLSYNMTDY</sequence>
<dbReference type="PANTHER" id="PTHR46060">
    <property type="entry name" value="MARINER MOS1 TRANSPOSASE-LIKE PROTEIN"/>
    <property type="match status" value="1"/>
</dbReference>
<dbReference type="GO" id="GO:0003676">
    <property type="term" value="F:nucleic acid binding"/>
    <property type="evidence" value="ECO:0007669"/>
    <property type="project" value="InterPro"/>
</dbReference>
<accession>A0AAV8XML0</accession>
<organism evidence="2 3">
    <name type="scientific">Aromia moschata</name>
    <dbReference type="NCBI Taxonomy" id="1265417"/>
    <lineage>
        <taxon>Eukaryota</taxon>
        <taxon>Metazoa</taxon>
        <taxon>Ecdysozoa</taxon>
        <taxon>Arthropoda</taxon>
        <taxon>Hexapoda</taxon>
        <taxon>Insecta</taxon>
        <taxon>Pterygota</taxon>
        <taxon>Neoptera</taxon>
        <taxon>Endopterygota</taxon>
        <taxon>Coleoptera</taxon>
        <taxon>Polyphaga</taxon>
        <taxon>Cucujiformia</taxon>
        <taxon>Chrysomeloidea</taxon>
        <taxon>Cerambycidae</taxon>
        <taxon>Cerambycinae</taxon>
        <taxon>Callichromatini</taxon>
        <taxon>Aromia</taxon>
    </lineage>
</organism>